<dbReference type="InterPro" id="IPR036440">
    <property type="entry name" value="Peptidase_C15-like_sf"/>
</dbReference>
<dbReference type="RefSeq" id="WP_069441186.1">
    <property type="nucleotide sequence ID" value="NZ_LPWF01000016.1"/>
</dbReference>
<evidence type="ECO:0000256" key="7">
    <source>
        <dbReference type="ARBA" id="ARBA00030836"/>
    </source>
</evidence>
<keyword evidence="6" id="KW-0788">Thiol protease</keyword>
<keyword evidence="5" id="KW-0378">Hydrolase</keyword>
<dbReference type="Proteomes" id="UP000094472">
    <property type="component" value="Unassembled WGS sequence"/>
</dbReference>
<evidence type="ECO:0000256" key="5">
    <source>
        <dbReference type="ARBA" id="ARBA00022801"/>
    </source>
</evidence>
<dbReference type="Gene3D" id="3.40.630.20">
    <property type="entry name" value="Peptidase C15, pyroglutamyl peptidase I-like"/>
    <property type="match status" value="1"/>
</dbReference>
<dbReference type="GO" id="GO:0006508">
    <property type="term" value="P:proteolysis"/>
    <property type="evidence" value="ECO:0007669"/>
    <property type="project" value="UniProtKB-KW"/>
</dbReference>
<dbReference type="Pfam" id="PF01470">
    <property type="entry name" value="Peptidase_C15"/>
    <property type="match status" value="1"/>
</dbReference>
<evidence type="ECO:0000256" key="6">
    <source>
        <dbReference type="ARBA" id="ARBA00022807"/>
    </source>
</evidence>
<dbReference type="InterPro" id="IPR000816">
    <property type="entry name" value="Peptidase_C15"/>
</dbReference>
<evidence type="ECO:0000313" key="9">
    <source>
        <dbReference type="EMBL" id="ODR99642.1"/>
    </source>
</evidence>
<evidence type="ECO:0000256" key="4">
    <source>
        <dbReference type="ARBA" id="ARBA00022670"/>
    </source>
</evidence>
<accession>A0A1E3W1H9</accession>
<dbReference type="GO" id="GO:0005829">
    <property type="term" value="C:cytosol"/>
    <property type="evidence" value="ECO:0007669"/>
    <property type="project" value="InterPro"/>
</dbReference>
<organism evidence="9 10">
    <name type="scientific">Methyloceanibacter superfactus</name>
    <dbReference type="NCBI Taxonomy" id="1774969"/>
    <lineage>
        <taxon>Bacteria</taxon>
        <taxon>Pseudomonadati</taxon>
        <taxon>Pseudomonadota</taxon>
        <taxon>Alphaproteobacteria</taxon>
        <taxon>Hyphomicrobiales</taxon>
        <taxon>Hyphomicrobiaceae</taxon>
        <taxon>Methyloceanibacter</taxon>
    </lineage>
</organism>
<sequence>MVRPRVLLTGFGPFPGVPDNPSGWLAETLGQSAAFDCDLHAEVLPTEWEIVAALAPRLHADLQPHVMIHFGVDADAEGLRIERSAHNRVAPRADACGALPGSHAIAPDGAARLDTALPVAALAAHLKTHGHAATASRSCGQYLCNFLYYRSLHWAHAQDVQGQASHALFVHVPLTRAQGGAVRQDALLHAGETTFRFVLGAVRVRLRKAGTPRRS</sequence>
<keyword evidence="10" id="KW-1185">Reference proteome</keyword>
<keyword evidence="4" id="KW-0645">Protease</keyword>
<dbReference type="InterPro" id="IPR016125">
    <property type="entry name" value="Peptidase_C15-like"/>
</dbReference>
<dbReference type="CDD" id="cd00501">
    <property type="entry name" value="Peptidase_C15"/>
    <property type="match status" value="1"/>
</dbReference>
<evidence type="ECO:0000313" key="10">
    <source>
        <dbReference type="Proteomes" id="UP000094472"/>
    </source>
</evidence>
<comment type="caution">
    <text evidence="9">The sequence shown here is derived from an EMBL/GenBank/DDBJ whole genome shotgun (WGS) entry which is preliminary data.</text>
</comment>
<keyword evidence="3" id="KW-0963">Cytoplasm</keyword>
<dbReference type="STRING" id="1774969.AUC69_08440"/>
<dbReference type="PIRSF" id="PIRSF015592">
    <property type="entry name" value="Prld-crbxl_pptds"/>
    <property type="match status" value="1"/>
</dbReference>
<evidence type="ECO:0000256" key="8">
    <source>
        <dbReference type="ARBA" id="ARBA00031559"/>
    </source>
</evidence>
<evidence type="ECO:0000256" key="3">
    <source>
        <dbReference type="ARBA" id="ARBA00022490"/>
    </source>
</evidence>
<dbReference type="EMBL" id="LPWF01000016">
    <property type="protein sequence ID" value="ODR99642.1"/>
    <property type="molecule type" value="Genomic_DNA"/>
</dbReference>
<dbReference type="AlphaFoldDB" id="A0A1E3W1H9"/>
<dbReference type="SUPFAM" id="SSF53182">
    <property type="entry name" value="Pyrrolidone carboxyl peptidase (pyroglutamate aminopeptidase)"/>
    <property type="match status" value="1"/>
</dbReference>
<name>A0A1E3W1H9_9HYPH</name>
<dbReference type="PANTHER" id="PTHR23402">
    <property type="entry name" value="PROTEASE FAMILY C15 PYROGLUTAMYL-PEPTIDASE I-RELATED"/>
    <property type="match status" value="1"/>
</dbReference>
<proteinExistence type="inferred from homology"/>
<dbReference type="PANTHER" id="PTHR23402:SF1">
    <property type="entry name" value="PYROGLUTAMYL-PEPTIDASE I"/>
    <property type="match status" value="1"/>
</dbReference>
<evidence type="ECO:0000256" key="1">
    <source>
        <dbReference type="ARBA" id="ARBA00006641"/>
    </source>
</evidence>
<dbReference type="GO" id="GO:0016920">
    <property type="term" value="F:pyroglutamyl-peptidase activity"/>
    <property type="evidence" value="ECO:0007669"/>
    <property type="project" value="InterPro"/>
</dbReference>
<protein>
    <recommendedName>
        <fullName evidence="2">Pyrrolidone-carboxylate peptidase</fullName>
    </recommendedName>
    <alternativeName>
        <fullName evidence="7">5-oxoprolyl-peptidase</fullName>
    </alternativeName>
    <alternativeName>
        <fullName evidence="8">Pyroglutamyl-peptidase I</fullName>
    </alternativeName>
</protein>
<dbReference type="OrthoDB" id="9779738at2"/>
<dbReference type="PRINTS" id="PR00706">
    <property type="entry name" value="PYROGLUPTASE"/>
</dbReference>
<evidence type="ECO:0000256" key="2">
    <source>
        <dbReference type="ARBA" id="ARBA00019191"/>
    </source>
</evidence>
<gene>
    <name evidence="9" type="ORF">AUC69_08440</name>
</gene>
<comment type="similarity">
    <text evidence="1">Belongs to the peptidase C15 family.</text>
</comment>
<reference evidence="9 10" key="1">
    <citation type="journal article" date="2016" name="Environ. Microbiol.">
        <title>New Methyloceanibacter diversity from North Sea sediments includes methanotroph containing solely the soluble methane monooxygenase.</title>
        <authorList>
            <person name="Vekeman B."/>
            <person name="Kerckhof F.M."/>
            <person name="Cremers G."/>
            <person name="de Vos P."/>
            <person name="Vandamme P."/>
            <person name="Boon N."/>
            <person name="Op den Camp H.J."/>
            <person name="Heylen K."/>
        </authorList>
    </citation>
    <scope>NUCLEOTIDE SEQUENCE [LARGE SCALE GENOMIC DNA]</scope>
    <source>
        <strain evidence="9 10">R-67175</strain>
    </source>
</reference>